<feature type="domain" description="PPM-type phosphatase" evidence="1">
    <location>
        <begin position="41"/>
        <end position="328"/>
    </location>
</feature>
<name>A0A0G0PY58_9BACT</name>
<proteinExistence type="predicted"/>
<dbReference type="EMBL" id="LBWG01000039">
    <property type="protein sequence ID" value="KKR03080.1"/>
    <property type="molecule type" value="Genomic_DNA"/>
</dbReference>
<dbReference type="AlphaFoldDB" id="A0A0G0PY58"/>
<evidence type="ECO:0000259" key="1">
    <source>
        <dbReference type="PROSITE" id="PS51746"/>
    </source>
</evidence>
<dbReference type="InterPro" id="IPR001932">
    <property type="entry name" value="PPM-type_phosphatase-like_dom"/>
</dbReference>
<protein>
    <recommendedName>
        <fullName evidence="1">PPM-type phosphatase domain-containing protein</fullName>
    </recommendedName>
</protein>
<comment type="caution">
    <text evidence="2">The sequence shown here is derived from an EMBL/GenBank/DDBJ whole genome shotgun (WGS) entry which is preliminary data.</text>
</comment>
<gene>
    <name evidence="2" type="ORF">UT30_C0039G0004</name>
</gene>
<dbReference type="PROSITE" id="PS51746">
    <property type="entry name" value="PPM_2"/>
    <property type="match status" value="1"/>
</dbReference>
<dbReference type="InterPro" id="IPR036457">
    <property type="entry name" value="PPM-type-like_dom_sf"/>
</dbReference>
<dbReference type="SUPFAM" id="SSF81606">
    <property type="entry name" value="PP2C-like"/>
    <property type="match status" value="1"/>
</dbReference>
<organism evidence="2 3">
    <name type="scientific">Candidatus Uhrbacteria bacterium GW2011_GWF2_39_13</name>
    <dbReference type="NCBI Taxonomy" id="1618995"/>
    <lineage>
        <taxon>Bacteria</taxon>
        <taxon>Candidatus Uhriibacteriota</taxon>
    </lineage>
</organism>
<dbReference type="Gene3D" id="3.60.40.10">
    <property type="entry name" value="PPM-type phosphatase domain"/>
    <property type="match status" value="1"/>
</dbReference>
<dbReference type="SMART" id="SM00332">
    <property type="entry name" value="PP2Cc"/>
    <property type="match status" value="1"/>
</dbReference>
<evidence type="ECO:0000313" key="2">
    <source>
        <dbReference type="EMBL" id="KKR03080.1"/>
    </source>
</evidence>
<sequence length="328" mass="37548">MSKISSFDFQEFPDDDSYLQERYLAFFEEQLERIHDGTKPETGFIQKGVFERKSVCEDVKLKQKNTGVFVVADGADWFAPRESVKIMWEHLGETLDHQLKQVCDHSNTINTLQQLTQFVANVLKTAVLIADHRVEVALLGLGWQTQGTTLSCGKLISISDTTGDSLHRFFFLNLGDSRIYLYRKNGYFHKLTVDDTRLQQWVHQGKLTSKEFSHIDQAISPIDLHRKLFPYATHLNRFQLTRCLGTGDVSREIPSISFIDVLPGERIVMTTNGITDQLLESEIQTHLFREKNDNAVESFLQHVALERSLDARHPRAIADDICVLVHTV</sequence>
<reference evidence="2 3" key="1">
    <citation type="journal article" date="2015" name="Nature">
        <title>rRNA introns, odd ribosomes, and small enigmatic genomes across a large radiation of phyla.</title>
        <authorList>
            <person name="Brown C.T."/>
            <person name="Hug L.A."/>
            <person name="Thomas B.C."/>
            <person name="Sharon I."/>
            <person name="Castelle C.J."/>
            <person name="Singh A."/>
            <person name="Wilkins M.J."/>
            <person name="Williams K.H."/>
            <person name="Banfield J.F."/>
        </authorList>
    </citation>
    <scope>NUCLEOTIDE SEQUENCE [LARGE SCALE GENOMIC DNA]</scope>
</reference>
<accession>A0A0G0PY58</accession>
<evidence type="ECO:0000313" key="3">
    <source>
        <dbReference type="Proteomes" id="UP000033935"/>
    </source>
</evidence>
<dbReference type="Proteomes" id="UP000033935">
    <property type="component" value="Unassembled WGS sequence"/>
</dbReference>